<dbReference type="InterPro" id="IPR011048">
    <property type="entry name" value="Haem_d1_sf"/>
</dbReference>
<dbReference type="PANTHER" id="PTHR47197:SF3">
    <property type="entry name" value="DIHYDRO-HEME D1 DEHYDROGENASE"/>
    <property type="match status" value="1"/>
</dbReference>
<protein>
    <submittedName>
        <fullName evidence="2">YncE family protein</fullName>
    </submittedName>
</protein>
<dbReference type="EMBL" id="CP071794">
    <property type="protein sequence ID" value="QTD56688.1"/>
    <property type="molecule type" value="Genomic_DNA"/>
</dbReference>
<dbReference type="InterPro" id="IPR015943">
    <property type="entry name" value="WD40/YVTN_repeat-like_dom_sf"/>
</dbReference>
<keyword evidence="1" id="KW-0732">Signal</keyword>
<dbReference type="Proteomes" id="UP000663923">
    <property type="component" value="Chromosome"/>
</dbReference>
<sequence length="342" mass="36243">MKRFAIALISACLLAYGNASAEQSPPYKHHPAEILLVGNKGEDSLSFIDLKTGREVARRDTGKNPHEVAISPNGRLAAIVSYGAEHIDIFDIAAREKIETIALTPNKSPHGIVWLDDGRIIASTEGSDSIAIVSPPKGESQTREISQISTGQKGSHMVVVTPDKSRAFVSNMQSGTVSVLDLNNNRKITDLPAGTEPEGLAITPDGKTIWVADRRGDSLRIFDTRTFEELAILKTGKFPIRVAISPDGRTAVTSNYADGALGLFDVETRKSKGGITISGTVKAGQVTILFSPDGKRLYAAETGLNRIAEIDMVEGELIGRLAGGANGDGLGITGFVGAPEAD</sequence>
<gene>
    <name evidence="2" type="ORF">J4G78_03655</name>
</gene>
<dbReference type="Pfam" id="PF10282">
    <property type="entry name" value="Lactonase"/>
    <property type="match status" value="1"/>
</dbReference>
<accession>A0ABX7T706</accession>
<dbReference type="InterPro" id="IPR019405">
    <property type="entry name" value="Lactonase_7-beta_prop"/>
</dbReference>
<keyword evidence="3" id="KW-1185">Reference proteome</keyword>
<evidence type="ECO:0000313" key="2">
    <source>
        <dbReference type="EMBL" id="QTD56688.1"/>
    </source>
</evidence>
<evidence type="ECO:0000256" key="1">
    <source>
        <dbReference type="SAM" id="SignalP"/>
    </source>
</evidence>
<dbReference type="RefSeq" id="WP_207988565.1">
    <property type="nucleotide sequence ID" value="NZ_CP071794.1"/>
</dbReference>
<organism evidence="2 3">
    <name type="scientific">Parasphingorhabdus cellanae</name>
    <dbReference type="NCBI Taxonomy" id="2806553"/>
    <lineage>
        <taxon>Bacteria</taxon>
        <taxon>Pseudomonadati</taxon>
        <taxon>Pseudomonadota</taxon>
        <taxon>Alphaproteobacteria</taxon>
        <taxon>Sphingomonadales</taxon>
        <taxon>Sphingomonadaceae</taxon>
        <taxon>Parasphingorhabdus</taxon>
    </lineage>
</organism>
<proteinExistence type="predicted"/>
<feature type="chain" id="PRO_5047467174" evidence="1">
    <location>
        <begin position="22"/>
        <end position="342"/>
    </location>
</feature>
<reference evidence="2 3" key="1">
    <citation type="submission" date="2021-03" db="EMBL/GenBank/DDBJ databases">
        <title>Complete genome of Parasphingorhabdus_sp.JHSY0214.</title>
        <authorList>
            <person name="Yoo J.H."/>
            <person name="Bae J.W."/>
        </authorList>
    </citation>
    <scope>NUCLEOTIDE SEQUENCE [LARGE SCALE GENOMIC DNA]</scope>
    <source>
        <strain evidence="2 3">JHSY0214</strain>
    </source>
</reference>
<dbReference type="NCBIfam" id="TIGR02276">
    <property type="entry name" value="beta_rpt_yvtn"/>
    <property type="match status" value="1"/>
</dbReference>
<dbReference type="Gene3D" id="2.130.10.10">
    <property type="entry name" value="YVTN repeat-like/Quinoprotein amine dehydrogenase"/>
    <property type="match status" value="2"/>
</dbReference>
<dbReference type="InterPro" id="IPR011964">
    <property type="entry name" value="YVTN_b-propeller_repeat"/>
</dbReference>
<dbReference type="PANTHER" id="PTHR47197">
    <property type="entry name" value="PROTEIN NIRF"/>
    <property type="match status" value="1"/>
</dbReference>
<evidence type="ECO:0000313" key="3">
    <source>
        <dbReference type="Proteomes" id="UP000663923"/>
    </source>
</evidence>
<feature type="signal peptide" evidence="1">
    <location>
        <begin position="1"/>
        <end position="21"/>
    </location>
</feature>
<dbReference type="SUPFAM" id="SSF51004">
    <property type="entry name" value="C-terminal (heme d1) domain of cytochrome cd1-nitrite reductase"/>
    <property type="match status" value="1"/>
</dbReference>
<name>A0ABX7T706_9SPHN</name>
<dbReference type="InterPro" id="IPR051200">
    <property type="entry name" value="Host-pathogen_enzymatic-act"/>
</dbReference>